<gene>
    <name evidence="2" type="ORF">HPP92_023620</name>
</gene>
<feature type="compositionally biased region" description="Polar residues" evidence="1">
    <location>
        <begin position="72"/>
        <end position="89"/>
    </location>
</feature>
<dbReference type="EMBL" id="JADCNL010000012">
    <property type="protein sequence ID" value="KAG0458463.1"/>
    <property type="molecule type" value="Genomic_DNA"/>
</dbReference>
<name>A0A835PWH0_VANPL</name>
<protein>
    <submittedName>
        <fullName evidence="2">Uncharacterized protein</fullName>
    </submittedName>
</protein>
<feature type="compositionally biased region" description="Polar residues" evidence="1">
    <location>
        <begin position="118"/>
        <end position="128"/>
    </location>
</feature>
<feature type="region of interest" description="Disordered" evidence="1">
    <location>
        <begin position="1"/>
        <end position="31"/>
    </location>
</feature>
<feature type="compositionally biased region" description="Polar residues" evidence="1">
    <location>
        <begin position="21"/>
        <end position="30"/>
    </location>
</feature>
<keyword evidence="3" id="KW-1185">Reference proteome</keyword>
<evidence type="ECO:0000256" key="1">
    <source>
        <dbReference type="SAM" id="MobiDB-lite"/>
    </source>
</evidence>
<evidence type="ECO:0000313" key="3">
    <source>
        <dbReference type="Proteomes" id="UP000636800"/>
    </source>
</evidence>
<dbReference type="OrthoDB" id="8954335at2759"/>
<sequence>MGDRDFSTRETFAAKEGQEKPTASQSSPSAAVSGFISGEIGILDHSQFPTIPPSRSFLQPAVPSTPPPSRNWPRSFSSLLRTPLRTSNPRPVPVSASTKVAVSPPTASSSAEKAMVEPTTSTKGQSPATALAGIDKVTDDSNSGAKESPPVASTTEMPPAVSTELRYAERGIDLNLFLNLPLNGRLQLRQQDGVSANRDDIVVECC</sequence>
<feature type="region of interest" description="Disordered" evidence="1">
    <location>
        <begin position="45"/>
        <end position="159"/>
    </location>
</feature>
<feature type="compositionally biased region" description="Low complexity" evidence="1">
    <location>
        <begin position="100"/>
        <end position="111"/>
    </location>
</feature>
<evidence type="ECO:0000313" key="2">
    <source>
        <dbReference type="EMBL" id="KAG0458463.1"/>
    </source>
</evidence>
<comment type="caution">
    <text evidence="2">The sequence shown here is derived from an EMBL/GenBank/DDBJ whole genome shotgun (WGS) entry which is preliminary data.</text>
</comment>
<dbReference type="AlphaFoldDB" id="A0A835PWH0"/>
<feature type="compositionally biased region" description="Basic and acidic residues" evidence="1">
    <location>
        <begin position="1"/>
        <end position="19"/>
    </location>
</feature>
<organism evidence="2 3">
    <name type="scientific">Vanilla planifolia</name>
    <name type="common">Vanilla</name>
    <dbReference type="NCBI Taxonomy" id="51239"/>
    <lineage>
        <taxon>Eukaryota</taxon>
        <taxon>Viridiplantae</taxon>
        <taxon>Streptophyta</taxon>
        <taxon>Embryophyta</taxon>
        <taxon>Tracheophyta</taxon>
        <taxon>Spermatophyta</taxon>
        <taxon>Magnoliopsida</taxon>
        <taxon>Liliopsida</taxon>
        <taxon>Asparagales</taxon>
        <taxon>Orchidaceae</taxon>
        <taxon>Vanilloideae</taxon>
        <taxon>Vanilleae</taxon>
        <taxon>Vanilla</taxon>
    </lineage>
</organism>
<reference evidence="2 3" key="1">
    <citation type="journal article" date="2020" name="Nat. Food">
        <title>A phased Vanilla planifolia genome enables genetic improvement of flavour and production.</title>
        <authorList>
            <person name="Hasing T."/>
            <person name="Tang H."/>
            <person name="Brym M."/>
            <person name="Khazi F."/>
            <person name="Huang T."/>
            <person name="Chambers A.H."/>
        </authorList>
    </citation>
    <scope>NUCLEOTIDE SEQUENCE [LARGE SCALE GENOMIC DNA]</scope>
    <source>
        <tissue evidence="2">Leaf</tissue>
    </source>
</reference>
<feature type="compositionally biased region" description="Polar residues" evidence="1">
    <location>
        <begin position="140"/>
        <end position="156"/>
    </location>
</feature>
<dbReference type="Proteomes" id="UP000636800">
    <property type="component" value="Chromosome 12"/>
</dbReference>
<accession>A0A835PWH0</accession>
<proteinExistence type="predicted"/>